<comment type="caution">
    <text evidence="3">The sequence shown here is derived from an EMBL/GenBank/DDBJ whole genome shotgun (WGS) entry which is preliminary data.</text>
</comment>
<dbReference type="Pfam" id="PF13517">
    <property type="entry name" value="FG-GAP_3"/>
    <property type="match status" value="1"/>
</dbReference>
<organism evidence="3 4">
    <name type="scientific">Streptomyces taklimakanensis</name>
    <dbReference type="NCBI Taxonomy" id="2569853"/>
    <lineage>
        <taxon>Bacteria</taxon>
        <taxon>Bacillati</taxon>
        <taxon>Actinomycetota</taxon>
        <taxon>Actinomycetes</taxon>
        <taxon>Kitasatosporales</taxon>
        <taxon>Streptomycetaceae</taxon>
        <taxon>Streptomyces</taxon>
    </lineage>
</organism>
<gene>
    <name evidence="3" type="ORF">F0L17_22845</name>
</gene>
<dbReference type="SUPFAM" id="SSF51004">
    <property type="entry name" value="C-terminal (heme d1) domain of cytochrome cd1-nitrite reductase"/>
    <property type="match status" value="2"/>
</dbReference>
<evidence type="ECO:0000313" key="4">
    <source>
        <dbReference type="Proteomes" id="UP000473014"/>
    </source>
</evidence>
<sequence>MGFVREFVRGSGLLDGDRSPPHAAGFFGEGISVARHTFARGRRVGRAAVAAVAAVVSAATVAALGPPALAAPTDVPRETVVPATERTSDVSAVLYGAESPWSTDGAGARGVLHTLEGRSGRQWTRYSDGETVPVPDRDDLPAPQSTGDDVLAHRDGNRVTLRDVPEGTTHTVDIPGEQGFLGVFGTTVVTFGTVTAEDGTVVREVHLLTPEAGGTTEDTVVGGLPAGSQIGRPVVADEESIAFLVRVDGRQRIALVARGTGRVRGWTAPVPVDYQYAVLTSGHLVLYSTFENALLVVPRADPSAAPVEVELEGGSVNPAHHLTAVGDWLLYRRSHATAPVRAVPAEGGEAVTLFTDVRPKISAAPGHTAVVVGRTGTEDEDDWGVHRVVEGEDGRPTVVTVKPLPRPGVTIRGVSLAHGRLMVADDSRGRREVWQRTVAETGTPEFGERTLFTDSATRFAPCPEQDAECSRVHGLADGRIVWLDRGTDGRDTIRVDGPGTYEDFSYSVRTGGRITDVSGEYLVHTAPGEQTVHRIGHHAGPVLTRAPGAAAVWGDLLWSPSGTAGAVTAYDLRTGETVRTVDTGAGCVPEELQAVGGRLYVDCAGDGPSVVHDPAAKRTVTVPSGEALLGDGYVVTHDRSSGQLTLTSVAGGTASGRVLAELPDTGTSQRNVRWTVDEFGGHVAWVDDQERVHLVPSGVPTRPLAALGAPDNAPEVWAATADATPSRVTSVLLSKPADRWTLTVRDAVTGRTVDTVTGGSAKGRLSVGWRGLHPGLTSDVFLPDGAYDWTLSVTAADGFGAALSYDGTVVLRGANKVRHDHAGAKQPDGVADMITVSTGGWLTFQQGDGAGGFSGKTSALGWSNSVLVVSFGDLDGDRCNDVLVRTDGGELRGYRPECGDPVGPETPYTSLGTGWNAYDVLTSPGDITGDGRADLLGRRSATGDIQLFAGRSDGTLAAGRKIRSAWTSYTKIVGVGDLDGDGHGEVLAHRGDGALFRYDGTGTGLLEDRVLLVANWGLSYDTLVGVGDITGDGHADIVVRDRAGVLYRNNGKGNGTFTGRYEISAGWGGYKGLF</sequence>
<keyword evidence="4" id="KW-1185">Reference proteome</keyword>
<dbReference type="EMBL" id="WIXO01000001">
    <property type="protein sequence ID" value="MTE21898.1"/>
    <property type="molecule type" value="Genomic_DNA"/>
</dbReference>
<dbReference type="Gene3D" id="2.130.10.130">
    <property type="entry name" value="Integrin alpha, N-terminal"/>
    <property type="match status" value="1"/>
</dbReference>
<dbReference type="PANTHER" id="PTHR44103">
    <property type="entry name" value="PROPROTEIN CONVERTASE P"/>
    <property type="match status" value="1"/>
</dbReference>
<name>A0A6G2BI08_9ACTN</name>
<keyword evidence="1" id="KW-0732">Signal</keyword>
<protein>
    <submittedName>
        <fullName evidence="3">VCBS repeat-containing protein</fullName>
    </submittedName>
</protein>
<dbReference type="AlphaFoldDB" id="A0A6G2BI08"/>
<accession>A0A6G2BI08</accession>
<feature type="region of interest" description="Disordered" evidence="2">
    <location>
        <begin position="125"/>
        <end position="151"/>
    </location>
</feature>
<dbReference type="Proteomes" id="UP000473014">
    <property type="component" value="Unassembled WGS sequence"/>
</dbReference>
<dbReference type="OrthoDB" id="3275941at2"/>
<evidence type="ECO:0000256" key="1">
    <source>
        <dbReference type="ARBA" id="ARBA00022729"/>
    </source>
</evidence>
<evidence type="ECO:0000313" key="3">
    <source>
        <dbReference type="EMBL" id="MTE21898.1"/>
    </source>
</evidence>
<dbReference type="InterPro" id="IPR028994">
    <property type="entry name" value="Integrin_alpha_N"/>
</dbReference>
<proteinExistence type="predicted"/>
<dbReference type="SUPFAM" id="SSF69318">
    <property type="entry name" value="Integrin alpha N-terminal domain"/>
    <property type="match status" value="1"/>
</dbReference>
<evidence type="ECO:0000256" key="2">
    <source>
        <dbReference type="SAM" id="MobiDB-lite"/>
    </source>
</evidence>
<dbReference type="PANTHER" id="PTHR44103:SF1">
    <property type="entry name" value="PROPROTEIN CONVERTASE P"/>
    <property type="match status" value="1"/>
</dbReference>
<dbReference type="InterPro" id="IPR011048">
    <property type="entry name" value="Haem_d1_sf"/>
</dbReference>
<dbReference type="InterPro" id="IPR013517">
    <property type="entry name" value="FG-GAP"/>
</dbReference>
<reference evidence="3 4" key="1">
    <citation type="submission" date="2019-11" db="EMBL/GenBank/DDBJ databases">
        <authorList>
            <person name="Yuan L."/>
        </authorList>
    </citation>
    <scope>NUCLEOTIDE SEQUENCE [LARGE SCALE GENOMIC DNA]</scope>
    <source>
        <strain evidence="3 4">TRM43335</strain>
    </source>
</reference>